<dbReference type="Proteomes" id="UP001198163">
    <property type="component" value="Unassembled WGS sequence"/>
</dbReference>
<protein>
    <submittedName>
        <fullName evidence="7">Histidine kinase</fullName>
    </submittedName>
</protein>
<keyword evidence="5" id="KW-0812">Transmembrane</keyword>
<dbReference type="AlphaFoldDB" id="A0AAE3EG88"/>
<comment type="subcellular location">
    <subcellularLocation>
        <location evidence="1">Membrane</location>
    </subcellularLocation>
</comment>
<dbReference type="Gene3D" id="6.10.340.10">
    <property type="match status" value="1"/>
</dbReference>
<feature type="transmembrane region" description="Helical" evidence="5">
    <location>
        <begin position="12"/>
        <end position="33"/>
    </location>
</feature>
<evidence type="ECO:0000313" key="8">
    <source>
        <dbReference type="Proteomes" id="UP001198163"/>
    </source>
</evidence>
<dbReference type="InterPro" id="IPR003594">
    <property type="entry name" value="HATPase_dom"/>
</dbReference>
<keyword evidence="2" id="KW-0597">Phosphoprotein</keyword>
<evidence type="ECO:0000256" key="5">
    <source>
        <dbReference type="SAM" id="Phobius"/>
    </source>
</evidence>
<dbReference type="InterPro" id="IPR050640">
    <property type="entry name" value="Bact_2-comp_sensor_kinase"/>
</dbReference>
<keyword evidence="4 7" id="KW-0418">Kinase</keyword>
<dbReference type="PROSITE" id="PS50885">
    <property type="entry name" value="HAMP"/>
    <property type="match status" value="1"/>
</dbReference>
<reference evidence="7" key="1">
    <citation type="submission" date="2021-08" db="EMBL/GenBank/DDBJ databases">
        <title>Comparative analyses of Brucepasteria parasyntrophica and Teretinema zuelzerae.</title>
        <authorList>
            <person name="Song Y."/>
            <person name="Brune A."/>
        </authorList>
    </citation>
    <scope>NUCLEOTIDE SEQUENCE</scope>
    <source>
        <strain evidence="7">DSM 1903</strain>
    </source>
</reference>
<evidence type="ECO:0000313" key="7">
    <source>
        <dbReference type="EMBL" id="MCD1653992.1"/>
    </source>
</evidence>
<evidence type="ECO:0000256" key="3">
    <source>
        <dbReference type="ARBA" id="ARBA00022679"/>
    </source>
</evidence>
<keyword evidence="8" id="KW-1185">Reference proteome</keyword>
<dbReference type="InterPro" id="IPR010559">
    <property type="entry name" value="Sig_transdc_His_kin_internal"/>
</dbReference>
<evidence type="ECO:0000259" key="6">
    <source>
        <dbReference type="PROSITE" id="PS50885"/>
    </source>
</evidence>
<keyword evidence="5" id="KW-1133">Transmembrane helix</keyword>
<dbReference type="EMBL" id="JAINWA010000001">
    <property type="protein sequence ID" value="MCD1653992.1"/>
    <property type="molecule type" value="Genomic_DNA"/>
</dbReference>
<dbReference type="Pfam" id="PF02518">
    <property type="entry name" value="HATPase_c"/>
    <property type="match status" value="1"/>
</dbReference>
<dbReference type="PANTHER" id="PTHR34220">
    <property type="entry name" value="SENSOR HISTIDINE KINASE YPDA"/>
    <property type="match status" value="1"/>
</dbReference>
<proteinExistence type="predicted"/>
<name>A0AAE3EG88_9SPIR</name>
<accession>A0AAE3EG88</accession>
<dbReference type="GO" id="GO:0000155">
    <property type="term" value="F:phosphorelay sensor kinase activity"/>
    <property type="evidence" value="ECO:0007669"/>
    <property type="project" value="InterPro"/>
</dbReference>
<evidence type="ECO:0000256" key="1">
    <source>
        <dbReference type="ARBA" id="ARBA00004370"/>
    </source>
</evidence>
<dbReference type="GO" id="GO:0016020">
    <property type="term" value="C:membrane"/>
    <property type="evidence" value="ECO:0007669"/>
    <property type="project" value="UniProtKB-SubCell"/>
</dbReference>
<dbReference type="InterPro" id="IPR003660">
    <property type="entry name" value="HAMP_dom"/>
</dbReference>
<organism evidence="7 8">
    <name type="scientific">Teretinema zuelzerae</name>
    <dbReference type="NCBI Taxonomy" id="156"/>
    <lineage>
        <taxon>Bacteria</taxon>
        <taxon>Pseudomonadati</taxon>
        <taxon>Spirochaetota</taxon>
        <taxon>Spirochaetia</taxon>
        <taxon>Spirochaetales</taxon>
        <taxon>Treponemataceae</taxon>
        <taxon>Teretinema</taxon>
    </lineage>
</organism>
<dbReference type="Gene3D" id="3.30.565.10">
    <property type="entry name" value="Histidine kinase-like ATPase, C-terminal domain"/>
    <property type="match status" value="1"/>
</dbReference>
<keyword evidence="3" id="KW-0808">Transferase</keyword>
<dbReference type="Pfam" id="PF06580">
    <property type="entry name" value="His_kinase"/>
    <property type="match status" value="1"/>
</dbReference>
<feature type="transmembrane region" description="Helical" evidence="5">
    <location>
        <begin position="179"/>
        <end position="199"/>
    </location>
</feature>
<dbReference type="InterPro" id="IPR036890">
    <property type="entry name" value="HATPase_C_sf"/>
</dbReference>
<evidence type="ECO:0000256" key="2">
    <source>
        <dbReference type="ARBA" id="ARBA00022553"/>
    </source>
</evidence>
<dbReference type="RefSeq" id="WP_230753717.1">
    <property type="nucleotide sequence ID" value="NZ_JAINWA010000001.1"/>
</dbReference>
<dbReference type="SUPFAM" id="SSF55874">
    <property type="entry name" value="ATPase domain of HSP90 chaperone/DNA topoisomerase II/histidine kinase"/>
    <property type="match status" value="1"/>
</dbReference>
<sequence length="529" mass="60021">MSYRMFHSFRAQLLFNISWVVLILVISSTWILFSTVRLQTLAGETLAGQETIDEACAALETLREPLLEYLSNRSSDALSQVLILSQSLRARLDVDSPIPLDETALRTRELHFLFHSWLDLADSAIEEKRGMDVAGYTARFDEMERIRSYISEENARLSAVRFANQQKSYSLFVSLSRNIQLLNLLFIISISAFSILLLLHVADKMNEPMANLSRMASEISAGRFDAEDVGMSSMHEIDHVVEAFNRMKRDIHTYIQEIRWQRNVEQEYMNERVRNMKMEQMMRRMELYTLQAQMNPHFLFNTLNTGIQLAIVEGAERTSEYMDHLARLFRHNLREKNVIVPLRHEIEGLESFFYILRVRFPKNLDLILDCPEELLDAHQVPASILQPLVENSVVHGFNRSEGRNSIIVRVFETPGRLALSVSDNGTGIPHEDAERLFVHPQGEDGLVKVTGLANVIHRLRFFWPDDPGVVRIASTGAPQGALPGAGYVHPAPLPEDPGAYPPLPELSPPEEGSVVFISIDTGRAACIPS</sequence>
<keyword evidence="5" id="KW-0472">Membrane</keyword>
<evidence type="ECO:0000256" key="4">
    <source>
        <dbReference type="ARBA" id="ARBA00022777"/>
    </source>
</evidence>
<dbReference type="PANTHER" id="PTHR34220:SF7">
    <property type="entry name" value="SENSOR HISTIDINE KINASE YPDA"/>
    <property type="match status" value="1"/>
</dbReference>
<comment type="caution">
    <text evidence="7">The sequence shown here is derived from an EMBL/GenBank/DDBJ whole genome shotgun (WGS) entry which is preliminary data.</text>
</comment>
<feature type="domain" description="HAMP" evidence="6">
    <location>
        <begin position="203"/>
        <end position="256"/>
    </location>
</feature>
<gene>
    <name evidence="7" type="ORF">K7J14_04675</name>
</gene>
<dbReference type="SUPFAM" id="SSF158472">
    <property type="entry name" value="HAMP domain-like"/>
    <property type="match status" value="1"/>
</dbReference>